<keyword evidence="3" id="KW-1185">Reference proteome</keyword>
<feature type="compositionally biased region" description="Basic and acidic residues" evidence="1">
    <location>
        <begin position="7"/>
        <end position="27"/>
    </location>
</feature>
<dbReference type="AlphaFoldDB" id="A0A2P5AI84"/>
<dbReference type="EMBL" id="JXTB01000576">
    <property type="protein sequence ID" value="PON36266.1"/>
    <property type="molecule type" value="Genomic_DNA"/>
</dbReference>
<evidence type="ECO:0000313" key="2">
    <source>
        <dbReference type="EMBL" id="PON36266.1"/>
    </source>
</evidence>
<dbReference type="OrthoDB" id="10427843at2759"/>
<protein>
    <submittedName>
        <fullName evidence="2">Uncharacterized protein</fullName>
    </submittedName>
</protein>
<organism evidence="2 3">
    <name type="scientific">Parasponia andersonii</name>
    <name type="common">Sponia andersonii</name>
    <dbReference type="NCBI Taxonomy" id="3476"/>
    <lineage>
        <taxon>Eukaryota</taxon>
        <taxon>Viridiplantae</taxon>
        <taxon>Streptophyta</taxon>
        <taxon>Embryophyta</taxon>
        <taxon>Tracheophyta</taxon>
        <taxon>Spermatophyta</taxon>
        <taxon>Magnoliopsida</taxon>
        <taxon>eudicotyledons</taxon>
        <taxon>Gunneridae</taxon>
        <taxon>Pentapetalae</taxon>
        <taxon>rosids</taxon>
        <taxon>fabids</taxon>
        <taxon>Rosales</taxon>
        <taxon>Cannabaceae</taxon>
        <taxon>Parasponia</taxon>
    </lineage>
</organism>
<gene>
    <name evidence="2" type="ORF">PanWU01x14_329620</name>
</gene>
<evidence type="ECO:0000313" key="3">
    <source>
        <dbReference type="Proteomes" id="UP000237105"/>
    </source>
</evidence>
<proteinExistence type="predicted"/>
<accession>A0A2P5AI84</accession>
<sequence>MGSCEGFGREEGSPTEEKMGTEQREKMGVALGWTSPSPLILGYIDFTSS</sequence>
<name>A0A2P5AI84_PARAD</name>
<dbReference type="Proteomes" id="UP000237105">
    <property type="component" value="Unassembled WGS sequence"/>
</dbReference>
<reference evidence="3" key="1">
    <citation type="submission" date="2016-06" db="EMBL/GenBank/DDBJ databases">
        <title>Parallel loss of symbiosis genes in relatives of nitrogen-fixing non-legume Parasponia.</title>
        <authorList>
            <person name="Van Velzen R."/>
            <person name="Holmer R."/>
            <person name="Bu F."/>
            <person name="Rutten L."/>
            <person name="Van Zeijl A."/>
            <person name="Liu W."/>
            <person name="Santuari L."/>
            <person name="Cao Q."/>
            <person name="Sharma T."/>
            <person name="Shen D."/>
            <person name="Roswanjaya Y."/>
            <person name="Wardhani T."/>
            <person name="Kalhor M.S."/>
            <person name="Jansen J."/>
            <person name="Van den Hoogen J."/>
            <person name="Gungor B."/>
            <person name="Hartog M."/>
            <person name="Hontelez J."/>
            <person name="Verver J."/>
            <person name="Yang W.-C."/>
            <person name="Schijlen E."/>
            <person name="Repin R."/>
            <person name="Schilthuizen M."/>
            <person name="Schranz E."/>
            <person name="Heidstra R."/>
            <person name="Miyata K."/>
            <person name="Fedorova E."/>
            <person name="Kohlen W."/>
            <person name="Bisseling T."/>
            <person name="Smit S."/>
            <person name="Geurts R."/>
        </authorList>
    </citation>
    <scope>NUCLEOTIDE SEQUENCE [LARGE SCALE GENOMIC DNA]</scope>
    <source>
        <strain evidence="3">cv. WU1-14</strain>
    </source>
</reference>
<comment type="caution">
    <text evidence="2">The sequence shown here is derived from an EMBL/GenBank/DDBJ whole genome shotgun (WGS) entry which is preliminary data.</text>
</comment>
<evidence type="ECO:0000256" key="1">
    <source>
        <dbReference type="SAM" id="MobiDB-lite"/>
    </source>
</evidence>
<feature type="region of interest" description="Disordered" evidence="1">
    <location>
        <begin position="1"/>
        <end position="30"/>
    </location>
</feature>